<dbReference type="InterPro" id="IPR004872">
    <property type="entry name" value="Lipoprotein_NlpA"/>
</dbReference>
<reference evidence="8 9" key="1">
    <citation type="submission" date="2019-06" db="EMBL/GenBank/DDBJ databases">
        <title>Genome analyses of bacteria isolated from kimchi.</title>
        <authorList>
            <person name="Lee S."/>
            <person name="Ahn S."/>
            <person name="Roh S."/>
        </authorList>
    </citation>
    <scope>NUCLEOTIDE SEQUENCE [LARGE SCALE GENOMIC DNA]</scope>
    <source>
        <strain evidence="8 9">CBA3625</strain>
    </source>
</reference>
<keyword evidence="4" id="KW-0564">Palmitate</keyword>
<gene>
    <name evidence="8" type="ORF">FGL83_05035</name>
</gene>
<organism evidence="8 9">
    <name type="scientific">Leuconostoc lactis</name>
    <dbReference type="NCBI Taxonomy" id="1246"/>
    <lineage>
        <taxon>Bacteria</taxon>
        <taxon>Bacillati</taxon>
        <taxon>Bacillota</taxon>
        <taxon>Bacilli</taxon>
        <taxon>Lactobacillales</taxon>
        <taxon>Lactobacillaceae</taxon>
        <taxon>Leuconostoc</taxon>
    </lineage>
</organism>
<dbReference type="KEGG" id="llf:BCR17_05640"/>
<dbReference type="Pfam" id="PF03180">
    <property type="entry name" value="Lipoprotein_9"/>
    <property type="match status" value="1"/>
</dbReference>
<protein>
    <recommendedName>
        <fullName evidence="6">Lipoprotein</fullName>
    </recommendedName>
</protein>
<keyword evidence="3 7" id="KW-0472">Membrane</keyword>
<dbReference type="SUPFAM" id="SSF53850">
    <property type="entry name" value="Periplasmic binding protein-like II"/>
    <property type="match status" value="1"/>
</dbReference>
<evidence type="ECO:0000256" key="5">
    <source>
        <dbReference type="ARBA" id="ARBA00023288"/>
    </source>
</evidence>
<evidence type="ECO:0000256" key="1">
    <source>
        <dbReference type="ARBA" id="ARBA00004635"/>
    </source>
</evidence>
<dbReference type="GO" id="GO:0016020">
    <property type="term" value="C:membrane"/>
    <property type="evidence" value="ECO:0007669"/>
    <property type="project" value="UniProtKB-SubCell"/>
</dbReference>
<dbReference type="PIRSF" id="PIRSF002854">
    <property type="entry name" value="MetQ"/>
    <property type="match status" value="1"/>
</dbReference>
<evidence type="ECO:0000256" key="2">
    <source>
        <dbReference type="ARBA" id="ARBA00022729"/>
    </source>
</evidence>
<evidence type="ECO:0000256" key="6">
    <source>
        <dbReference type="PIRNR" id="PIRNR002854"/>
    </source>
</evidence>
<comment type="similarity">
    <text evidence="6">Belongs to the nlpA lipoprotein family.</text>
</comment>
<sequence>MSKVKNWLIGGAAIVAIGGIGYASFGKPAQQTDGKVVTVGIMSGSKQDSQIWQSVAKTAKKDYGITLKFKEFSDYNQPNKALANGDIDINAFQHYAFLDASNKATGNKIVALGDTVISPIRLYSNTYKNVSDFKSGDTIVVPNDASNESRALYVLKAAGLIDLKPGLKTATVKDITKNPKDLKIKELAADQTARALSDVQGAVVNGTYADTAGLDYKKAIFVEPINKDSHQWVNIIAVNAKDKNKQALKDVVKAYQTQTTKAVIDKVYDGAELAAWGKDFSK</sequence>
<keyword evidence="7" id="KW-1133">Transmembrane helix</keyword>
<evidence type="ECO:0000256" key="7">
    <source>
        <dbReference type="SAM" id="Phobius"/>
    </source>
</evidence>
<dbReference type="GeneID" id="66531552"/>
<comment type="subcellular location">
    <subcellularLocation>
        <location evidence="1">Membrane</location>
        <topology evidence="1">Lipid-anchor</topology>
    </subcellularLocation>
</comment>
<evidence type="ECO:0000256" key="3">
    <source>
        <dbReference type="ARBA" id="ARBA00023136"/>
    </source>
</evidence>
<dbReference type="RefSeq" id="WP_068851756.1">
    <property type="nucleotide sequence ID" value="NZ_CP016598.1"/>
</dbReference>
<feature type="transmembrane region" description="Helical" evidence="7">
    <location>
        <begin position="7"/>
        <end position="25"/>
    </location>
</feature>
<evidence type="ECO:0000313" key="9">
    <source>
        <dbReference type="Proteomes" id="UP000321298"/>
    </source>
</evidence>
<keyword evidence="9" id="KW-1185">Reference proteome</keyword>
<evidence type="ECO:0000313" key="8">
    <source>
        <dbReference type="EMBL" id="QEA44062.1"/>
    </source>
</evidence>
<name>A0AAP9JA14_LEULA</name>
<dbReference type="PANTHER" id="PTHR30429">
    <property type="entry name" value="D-METHIONINE-BINDING LIPOPROTEIN METQ"/>
    <property type="match status" value="1"/>
</dbReference>
<keyword evidence="7" id="KW-0812">Transmembrane</keyword>
<dbReference type="EMBL" id="CP042387">
    <property type="protein sequence ID" value="QEA44062.1"/>
    <property type="molecule type" value="Genomic_DNA"/>
</dbReference>
<keyword evidence="5 6" id="KW-0449">Lipoprotein</keyword>
<proteinExistence type="inferred from homology"/>
<dbReference type="PANTHER" id="PTHR30429:SF0">
    <property type="entry name" value="METHIONINE-BINDING LIPOPROTEIN METQ"/>
    <property type="match status" value="1"/>
</dbReference>
<accession>A0AAP9JA14</accession>
<dbReference type="Gene3D" id="3.40.190.10">
    <property type="entry name" value="Periplasmic binding protein-like II"/>
    <property type="match status" value="2"/>
</dbReference>
<evidence type="ECO:0000256" key="4">
    <source>
        <dbReference type="ARBA" id="ARBA00023139"/>
    </source>
</evidence>
<dbReference type="AlphaFoldDB" id="A0AAP9JA14"/>
<dbReference type="Proteomes" id="UP000321298">
    <property type="component" value="Chromosome"/>
</dbReference>
<keyword evidence="2" id="KW-0732">Signal</keyword>